<dbReference type="AlphaFoldDB" id="A0A2Z2HHG0"/>
<keyword evidence="1" id="KW-0472">Membrane</keyword>
<accession>A0A2Z2HHG0</accession>
<evidence type="ECO:0000313" key="3">
    <source>
        <dbReference type="Proteomes" id="UP000249949"/>
    </source>
</evidence>
<dbReference type="KEGG" id="nct:NMSP_0032"/>
<dbReference type="GeneID" id="32900537"/>
<proteinExistence type="predicted"/>
<dbReference type="EMBL" id="CP021324">
    <property type="protein sequence ID" value="ARS63667.1"/>
    <property type="molecule type" value="Genomic_DNA"/>
</dbReference>
<feature type="transmembrane region" description="Helical" evidence="1">
    <location>
        <begin position="5"/>
        <end position="23"/>
    </location>
</feature>
<evidence type="ECO:0000313" key="2">
    <source>
        <dbReference type="EMBL" id="ARS63667.1"/>
    </source>
</evidence>
<name>A0A2Z2HHG0_9ARCH</name>
<protein>
    <submittedName>
        <fullName evidence="2">Uncharacterized protein</fullName>
    </submittedName>
</protein>
<keyword evidence="1" id="KW-0812">Transmembrane</keyword>
<gene>
    <name evidence="2" type="ORF">NMSP_0032</name>
</gene>
<dbReference type="OrthoDB" id="10747at2157"/>
<dbReference type="Proteomes" id="UP000249949">
    <property type="component" value="Chromosome"/>
</dbReference>
<keyword evidence="3" id="KW-1185">Reference proteome</keyword>
<evidence type="ECO:0000256" key="1">
    <source>
        <dbReference type="SAM" id="Phobius"/>
    </source>
</evidence>
<organism evidence="2 3">
    <name type="scientific">Candidatus Nitrosomarinus catalinensis</name>
    <dbReference type="NCBI Taxonomy" id="1898749"/>
    <lineage>
        <taxon>Archaea</taxon>
        <taxon>Nitrososphaerota</taxon>
        <taxon>Nitrososphaeria</taxon>
        <taxon>Nitrosopumilales</taxon>
        <taxon>Nitrosopumilaceae</taxon>
        <taxon>Candidatus Nitrosomarinus</taxon>
    </lineage>
</organism>
<keyword evidence="1" id="KW-1133">Transmembrane helix</keyword>
<sequence length="145" mass="16543">MNKKILIMVIIPILGFVAFDWITGLSDEDEKINDDIFHITLADPELYTNGVYTKEFLIKSGTYFFRFVPNGSSPEILSIKLIGQNYVFEENFELVGIPHESETAKYFTWKYEGNKKITIDSLQEISITINPNGNVRGSVSVDLIR</sequence>
<reference evidence="2 3" key="1">
    <citation type="journal article" date="2017" name="Environ. Microbiol.">
        <title>Genome and epigenome of a novel marine Thaumarchaeota strain suggest viral infection, phosphorothioation DNA modification and multiple restriction systems.</title>
        <authorList>
            <person name="Ahlgren N.A."/>
            <person name="Chen Y."/>
            <person name="Needham D.M."/>
            <person name="Parada A.E."/>
            <person name="Sachdeva R."/>
            <person name="Trinh V."/>
            <person name="Chen T."/>
            <person name="Fuhrman J.A."/>
        </authorList>
    </citation>
    <scope>NUCLEOTIDE SEQUENCE [LARGE SCALE GENOMIC DNA]</scope>
    <source>
        <strain evidence="2 3">SPOT01</strain>
    </source>
</reference>
<dbReference type="RefSeq" id="WP_086906912.1">
    <property type="nucleotide sequence ID" value="NZ_CP021324.1"/>
</dbReference>